<evidence type="ECO:0008006" key="4">
    <source>
        <dbReference type="Google" id="ProtNLM"/>
    </source>
</evidence>
<keyword evidence="1" id="KW-1133">Transmembrane helix</keyword>
<dbReference type="AlphaFoldDB" id="A0A074ME28"/>
<protein>
    <recommendedName>
        <fullName evidence="4">DUF3899 domain-containing protein</fullName>
    </recommendedName>
</protein>
<evidence type="ECO:0000313" key="2">
    <source>
        <dbReference type="EMBL" id="KEO84077.1"/>
    </source>
</evidence>
<sequence>MRRGFLRGLLIGIVSAVLIALYQWLRYRPDTFAELSTRISNGVFQIGLIYLIIGVVVFSRLFSFRRRMGVPNYLAMMKFKTIEEKREYEEANRALNERDAQSLRERGRDITMLISALLMIVVSIAFSVNQL</sequence>
<dbReference type="Proteomes" id="UP000027931">
    <property type="component" value="Unassembled WGS sequence"/>
</dbReference>
<reference evidence="2 3" key="1">
    <citation type="journal article" date="2013" name="Int. J. Syst. Evol. Microbiol.">
        <title>Tumebacillus flagellatus sp. nov., an alpha-amylase/pullulanase-producing bacterium isolated from cassava wastewater.</title>
        <authorList>
            <person name="Wang Q."/>
            <person name="Xie N."/>
            <person name="Qin Y."/>
            <person name="Shen N."/>
            <person name="Zhu J."/>
            <person name="Mi H."/>
            <person name="Huang R."/>
        </authorList>
    </citation>
    <scope>NUCLEOTIDE SEQUENCE [LARGE SCALE GENOMIC DNA]</scope>
    <source>
        <strain evidence="2 3">GST4</strain>
    </source>
</reference>
<dbReference type="STRING" id="1157490.EL26_06330"/>
<dbReference type="RefSeq" id="WP_038085665.1">
    <property type="nucleotide sequence ID" value="NZ_JMIR01000006.1"/>
</dbReference>
<feature type="transmembrane region" description="Helical" evidence="1">
    <location>
        <begin position="5"/>
        <end position="24"/>
    </location>
</feature>
<name>A0A074ME28_9BACL</name>
<organism evidence="2 3">
    <name type="scientific">Tumebacillus flagellatus</name>
    <dbReference type="NCBI Taxonomy" id="1157490"/>
    <lineage>
        <taxon>Bacteria</taxon>
        <taxon>Bacillati</taxon>
        <taxon>Bacillota</taxon>
        <taxon>Bacilli</taxon>
        <taxon>Bacillales</taxon>
        <taxon>Alicyclobacillaceae</taxon>
        <taxon>Tumebacillus</taxon>
    </lineage>
</organism>
<keyword evidence="1" id="KW-0472">Membrane</keyword>
<evidence type="ECO:0000256" key="1">
    <source>
        <dbReference type="SAM" id="Phobius"/>
    </source>
</evidence>
<gene>
    <name evidence="2" type="ORF">EL26_06330</name>
</gene>
<accession>A0A074ME28</accession>
<feature type="transmembrane region" description="Helical" evidence="1">
    <location>
        <begin position="44"/>
        <end position="62"/>
    </location>
</feature>
<dbReference type="OrthoDB" id="2382035at2"/>
<feature type="transmembrane region" description="Helical" evidence="1">
    <location>
        <begin position="110"/>
        <end position="128"/>
    </location>
</feature>
<keyword evidence="3" id="KW-1185">Reference proteome</keyword>
<keyword evidence="1" id="KW-0812">Transmembrane</keyword>
<evidence type="ECO:0000313" key="3">
    <source>
        <dbReference type="Proteomes" id="UP000027931"/>
    </source>
</evidence>
<comment type="caution">
    <text evidence="2">The sequence shown here is derived from an EMBL/GenBank/DDBJ whole genome shotgun (WGS) entry which is preliminary data.</text>
</comment>
<proteinExistence type="predicted"/>
<dbReference type="EMBL" id="JMIR01000006">
    <property type="protein sequence ID" value="KEO84077.1"/>
    <property type="molecule type" value="Genomic_DNA"/>
</dbReference>